<dbReference type="EMBL" id="CP022022">
    <property type="protein sequence ID" value="ASF44440.1"/>
    <property type="molecule type" value="Genomic_DNA"/>
</dbReference>
<gene>
    <name evidence="1" type="ORF">CBG49_01505</name>
</gene>
<evidence type="ECO:0000313" key="1">
    <source>
        <dbReference type="EMBL" id="ASF44440.1"/>
    </source>
</evidence>
<dbReference type="Pfam" id="PF15587">
    <property type="entry name" value="Imm9"/>
    <property type="match status" value="1"/>
</dbReference>
<evidence type="ECO:0000313" key="2">
    <source>
        <dbReference type="Proteomes" id="UP000197007"/>
    </source>
</evidence>
<proteinExistence type="predicted"/>
<dbReference type="InterPro" id="IPR028963">
    <property type="entry name" value="Imm9"/>
</dbReference>
<dbReference type="KEGG" id="capn:CBG49_01505"/>
<protein>
    <submittedName>
        <fullName evidence="1">Uncharacterized protein</fullName>
    </submittedName>
</protein>
<keyword evidence="2" id="KW-1185">Reference proteome</keyword>
<sequence length="172" mass="19875">MDEKVKVSLQIEIPRLSEEVDIDSVREGLKEYVKSIISRINVADLEDWKLLIRITLRSTNGIGVFKRAMRYPSDKEFEFSISVAIPNEKEALYGVSKKVEEAFYVPLNNKNFYVLEADFENYSNLYEYILESSKLAIHLAFTKGISCNGKRIIFLKDVSNKRIFKSAIHINN</sequence>
<organism evidence="1 2">
    <name type="scientific">Capnocytophaga endodontalis</name>
    <dbReference type="NCBI Taxonomy" id="2708117"/>
    <lineage>
        <taxon>Bacteria</taxon>
        <taxon>Pseudomonadati</taxon>
        <taxon>Bacteroidota</taxon>
        <taxon>Flavobacteriia</taxon>
        <taxon>Flavobacteriales</taxon>
        <taxon>Flavobacteriaceae</taxon>
        <taxon>Capnocytophaga</taxon>
    </lineage>
</organism>
<reference evidence="2" key="1">
    <citation type="submission" date="2017-06" db="EMBL/GenBank/DDBJ databases">
        <title>Complete genome sequence of Capnocytophaga sp. KCOM 1579 (=ChDC OS43) isolated from a human refractory periapical abscess lesion.</title>
        <authorList>
            <person name="Kook J.-K."/>
            <person name="Park S.-N."/>
            <person name="Lim Y.K."/>
            <person name="Roh H."/>
        </authorList>
    </citation>
    <scope>NUCLEOTIDE SEQUENCE [LARGE SCALE GENOMIC DNA]</scope>
    <source>
        <strain evidence="2">ChDC OS43</strain>
    </source>
</reference>
<dbReference type="AlphaFoldDB" id="A0A1Z4BT77"/>
<dbReference type="RefSeq" id="WP_088595231.1">
    <property type="nucleotide sequence ID" value="NZ_CP022022.1"/>
</dbReference>
<dbReference type="Proteomes" id="UP000197007">
    <property type="component" value="Chromosome"/>
</dbReference>
<name>A0A1Z4BT77_9FLAO</name>
<accession>A0A1Z4BT77</accession>